<dbReference type="InterPro" id="IPR043502">
    <property type="entry name" value="DNA/RNA_pol_sf"/>
</dbReference>
<dbReference type="InterPro" id="IPR053134">
    <property type="entry name" value="RNA-dir_DNA_polymerase"/>
</dbReference>
<evidence type="ECO:0008006" key="7">
    <source>
        <dbReference type="Google" id="ProtNLM"/>
    </source>
</evidence>
<evidence type="ECO:0000313" key="6">
    <source>
        <dbReference type="Proteomes" id="UP001057375"/>
    </source>
</evidence>
<dbReference type="Proteomes" id="UP001057375">
    <property type="component" value="Unassembled WGS sequence"/>
</dbReference>
<dbReference type="Pfam" id="PF13359">
    <property type="entry name" value="DDE_Tnp_4"/>
    <property type="match status" value="1"/>
</dbReference>
<dbReference type="InterPro" id="IPR043128">
    <property type="entry name" value="Rev_trsase/Diguanyl_cyclase"/>
</dbReference>
<feature type="domain" description="DDE Tnp4" evidence="4">
    <location>
        <begin position="162"/>
        <end position="319"/>
    </location>
</feature>
<feature type="domain" description="Reverse transcriptase" evidence="3">
    <location>
        <begin position="424"/>
        <end position="499"/>
    </location>
</feature>
<keyword evidence="2" id="KW-0479">Metal-binding</keyword>
<evidence type="ECO:0000256" key="1">
    <source>
        <dbReference type="ARBA" id="ARBA00001968"/>
    </source>
</evidence>
<dbReference type="EMBL" id="BQXS01012404">
    <property type="protein sequence ID" value="GKT22445.1"/>
    <property type="molecule type" value="Genomic_DNA"/>
</dbReference>
<dbReference type="InterPro" id="IPR027806">
    <property type="entry name" value="HARBI1_dom"/>
</dbReference>
<dbReference type="InterPro" id="IPR000477">
    <property type="entry name" value="RT_dom"/>
</dbReference>
<accession>A0ABQ5K0L7</accession>
<dbReference type="SUPFAM" id="SSF56672">
    <property type="entry name" value="DNA/RNA polymerases"/>
    <property type="match status" value="1"/>
</dbReference>
<name>A0ABQ5K0L7_9EUKA</name>
<proteinExistence type="predicted"/>
<evidence type="ECO:0000259" key="4">
    <source>
        <dbReference type="Pfam" id="PF13359"/>
    </source>
</evidence>
<evidence type="ECO:0000259" key="3">
    <source>
        <dbReference type="Pfam" id="PF00078"/>
    </source>
</evidence>
<dbReference type="CDD" id="cd01647">
    <property type="entry name" value="RT_LTR"/>
    <property type="match status" value="1"/>
</dbReference>
<dbReference type="PANTHER" id="PTHR24559">
    <property type="entry name" value="TRANSPOSON TY3-I GAG-POL POLYPROTEIN"/>
    <property type="match status" value="1"/>
</dbReference>
<evidence type="ECO:0000313" key="5">
    <source>
        <dbReference type="EMBL" id="GKT22445.1"/>
    </source>
</evidence>
<dbReference type="Pfam" id="PF00078">
    <property type="entry name" value="RVT_1"/>
    <property type="match status" value="1"/>
</dbReference>
<comment type="caution">
    <text evidence="5">The sequence shown here is derived from an EMBL/GenBank/DDBJ whole genome shotgun (WGS) entry which is preliminary data.</text>
</comment>
<dbReference type="Gene3D" id="3.30.70.270">
    <property type="match status" value="1"/>
</dbReference>
<gene>
    <name evidence="5" type="ORF">ADUPG1_012118</name>
</gene>
<organism evidence="5 6">
    <name type="scientific">Aduncisulcus paluster</name>
    <dbReference type="NCBI Taxonomy" id="2918883"/>
    <lineage>
        <taxon>Eukaryota</taxon>
        <taxon>Metamonada</taxon>
        <taxon>Carpediemonas-like organisms</taxon>
        <taxon>Aduncisulcus</taxon>
    </lineage>
</organism>
<dbReference type="PANTHER" id="PTHR24559:SF444">
    <property type="entry name" value="REVERSE TRANSCRIPTASE DOMAIN-CONTAINING PROTEIN"/>
    <property type="match status" value="1"/>
</dbReference>
<sequence>MSFSGIIDNLDDEEELFDGVSGLTSDDLSEDDEDEFKNVKCRALRDRLDFDEVFKRSFGLSKDQCRLVFSFLIPLRDGPQRGARQKFTDEEQVLITLIKLRSGCDSRALATALKTSDTTISRILGLTICIIEEKLGEEFITRPIIESLSSARHVPEAKLVVDGTIQKCSPFGCRTWDEKKKWYSHKHNAFGIKSEVITDVKGIARFVYAGFVGSIHDKTMFTEHADILREYLQGNAILGDMAYRGIDLEPYSVKVVISEHKSGLRGAERQRQKDISADRMIVEQFFGRLKRSWRILVRPWFLSPDIYRSTMVACCALTNLLILGSPLRDNEWEFHRAAEKKWIEEEQEKIGKRRSSQAARRRRRQQERTVETAQEVLHPDLSFLSTSVSATQRGTSIWFVRLEQYENSECRLQTTSHNPSRQSDLWGNMLFSALEGKSIFAALDLKNGYFNIAVDKKSRHQTAFITPWGFFEWNRMPFGLKSAPAHFQRCLNAIFKGMMPLKCCVNRDAIY</sequence>
<dbReference type="Gene3D" id="3.10.10.10">
    <property type="entry name" value="HIV Type 1 Reverse Transcriptase, subunit A, domain 1"/>
    <property type="match status" value="1"/>
</dbReference>
<comment type="cofactor">
    <cofactor evidence="1">
        <name>a divalent metal cation</name>
        <dbReference type="ChEBI" id="CHEBI:60240"/>
    </cofactor>
</comment>
<evidence type="ECO:0000256" key="2">
    <source>
        <dbReference type="ARBA" id="ARBA00022723"/>
    </source>
</evidence>
<keyword evidence="6" id="KW-1185">Reference proteome</keyword>
<protein>
    <recommendedName>
        <fullName evidence="7">DDE Tnp4 domain-containing protein</fullName>
    </recommendedName>
</protein>
<reference evidence="5" key="1">
    <citation type="submission" date="2022-03" db="EMBL/GenBank/DDBJ databases">
        <title>Draft genome sequence of Aduncisulcus paluster, a free-living microaerophilic Fornicata.</title>
        <authorList>
            <person name="Yuyama I."/>
            <person name="Kume K."/>
            <person name="Tamura T."/>
            <person name="Inagaki Y."/>
            <person name="Hashimoto T."/>
        </authorList>
    </citation>
    <scope>NUCLEOTIDE SEQUENCE</scope>
    <source>
        <strain evidence="5">NY0171</strain>
    </source>
</reference>